<dbReference type="InterPro" id="IPR037241">
    <property type="entry name" value="E2F-DP_heterodim"/>
</dbReference>
<sequence>MSQQQPACELPSLHVDRVEEKMVCGESKDPSGMEDLRPLKVSINLEDSKQQVSRKKGPGMKIPRCYSSLSRLTRRFMALLRSSPKGVLDLNKAAETLGVQKRRLYDVTSVLSGIKLVEKKSRNYIQWIGPDLNELEIRPEQRQLEREISDLSVKEAALDGLIKDCSQQLVDLLADREKRSLAYVSYQDIHSLETFREQTVFAVRAPAETSLDILLPMEDSAAVHMKSTTGPIDVYVCEMTEDLPSNETLDGVGTSSSESARPEYPYPEKEEDPPEQIFLTGEKANSVLKRYPRANGLFEEIRQGNIERECKEEVCTFEEAREAFENNEKTKEFWNTYTKAQQGESNRGSDWFQFYLTFPLIFGLFIILLVIFLIWRCFLRNKTRRQTVTEGHIPFPQHLNIITTPPPPDEVFDNSGLSPGFLEYVVGRSDSVSTRLSNCDPPPTYEEATGQMNLRRSETEPHLDPPPEYEDIINSNSASAIAMVPVVTTIK</sequence>
<keyword evidence="5 6" id="KW-0804">Transcription</keyword>
<evidence type="ECO:0000256" key="6">
    <source>
        <dbReference type="RuleBase" id="RU003796"/>
    </source>
</evidence>
<dbReference type="GO" id="GO:0000981">
    <property type="term" value="F:DNA-binding transcription factor activity, RNA polymerase II-specific"/>
    <property type="evidence" value="ECO:0007669"/>
    <property type="project" value="TreeGrafter"/>
</dbReference>
<dbReference type="SUPFAM" id="SSF57630">
    <property type="entry name" value="GLA-domain"/>
    <property type="match status" value="1"/>
</dbReference>
<dbReference type="PANTHER" id="PTHR12081:SF19">
    <property type="entry name" value="TRANSCRIPTION FACTOR E2F6"/>
    <property type="match status" value="1"/>
</dbReference>
<dbReference type="SUPFAM" id="SSF144074">
    <property type="entry name" value="E2F-DP heterodimerization region"/>
    <property type="match status" value="1"/>
</dbReference>
<dbReference type="CDD" id="cd14660">
    <property type="entry name" value="E2F_DD"/>
    <property type="match status" value="1"/>
</dbReference>
<keyword evidence="8" id="KW-1133">Transmembrane helix</keyword>
<feature type="region of interest" description="Disordered" evidence="7">
    <location>
        <begin position="433"/>
        <end position="464"/>
    </location>
</feature>
<evidence type="ECO:0000313" key="11">
    <source>
        <dbReference type="Proteomes" id="UP000664991"/>
    </source>
</evidence>
<keyword evidence="8" id="KW-0472">Membrane</keyword>
<dbReference type="PROSITE" id="PS00011">
    <property type="entry name" value="GLA_1"/>
    <property type="match status" value="1"/>
</dbReference>
<dbReference type="GO" id="GO:0046983">
    <property type="term" value="F:protein dimerization activity"/>
    <property type="evidence" value="ECO:0007669"/>
    <property type="project" value="InterPro"/>
</dbReference>
<comment type="similarity">
    <text evidence="1 6">Belongs to the E2F/DP family.</text>
</comment>
<feature type="domain" description="Gla" evidence="9">
    <location>
        <begin position="293"/>
        <end position="339"/>
    </location>
</feature>
<dbReference type="GO" id="GO:0005509">
    <property type="term" value="F:calcium ion binding"/>
    <property type="evidence" value="ECO:0007669"/>
    <property type="project" value="InterPro"/>
</dbReference>
<keyword evidence="6" id="KW-0539">Nucleus</keyword>
<feature type="compositionally biased region" description="Basic and acidic residues" evidence="7">
    <location>
        <begin position="455"/>
        <end position="464"/>
    </location>
</feature>
<dbReference type="InterPro" id="IPR036390">
    <property type="entry name" value="WH_DNA-bd_sf"/>
</dbReference>
<dbReference type="EMBL" id="JAEMGP010000027">
    <property type="protein sequence ID" value="KAG5193488.1"/>
    <property type="molecule type" value="Genomic_DNA"/>
</dbReference>
<comment type="subcellular location">
    <subcellularLocation>
        <location evidence="6">Nucleus</location>
    </subcellularLocation>
</comment>
<dbReference type="Gene3D" id="4.10.740.10">
    <property type="entry name" value="Coagulation Factor IX"/>
    <property type="match status" value="1"/>
</dbReference>
<evidence type="ECO:0000313" key="10">
    <source>
        <dbReference type="EMBL" id="KAG5193488.1"/>
    </source>
</evidence>
<feature type="transmembrane region" description="Helical" evidence="8">
    <location>
        <begin position="351"/>
        <end position="375"/>
    </location>
</feature>
<keyword evidence="3 6" id="KW-0238">DNA-binding</keyword>
<keyword evidence="4" id="KW-1015">Disulfide bond</keyword>
<evidence type="ECO:0000256" key="3">
    <source>
        <dbReference type="ARBA" id="ARBA00023125"/>
    </source>
</evidence>
<dbReference type="SMART" id="SM01372">
    <property type="entry name" value="E2F_TDP"/>
    <property type="match status" value="1"/>
</dbReference>
<organism evidence="10 11">
    <name type="scientific">Ovis aries</name>
    <name type="common">Sheep</name>
    <dbReference type="NCBI Taxonomy" id="9940"/>
    <lineage>
        <taxon>Eukaryota</taxon>
        <taxon>Metazoa</taxon>
        <taxon>Chordata</taxon>
        <taxon>Craniata</taxon>
        <taxon>Vertebrata</taxon>
        <taxon>Euteleostomi</taxon>
        <taxon>Mammalia</taxon>
        <taxon>Eutheria</taxon>
        <taxon>Laurasiatheria</taxon>
        <taxon>Artiodactyla</taxon>
        <taxon>Ruminantia</taxon>
        <taxon>Pecora</taxon>
        <taxon>Bovidae</taxon>
        <taxon>Caprinae</taxon>
        <taxon>Ovis</taxon>
    </lineage>
</organism>
<dbReference type="InterPro" id="IPR035972">
    <property type="entry name" value="GLA-like_dom_SF"/>
</dbReference>
<evidence type="ECO:0000256" key="4">
    <source>
        <dbReference type="ARBA" id="ARBA00023157"/>
    </source>
</evidence>
<feature type="compositionally biased region" description="Polar residues" evidence="7">
    <location>
        <begin position="245"/>
        <end position="259"/>
    </location>
</feature>
<accession>A0A835ZQU9</accession>
<evidence type="ECO:0000256" key="1">
    <source>
        <dbReference type="ARBA" id="ARBA00010940"/>
    </source>
</evidence>
<feature type="region of interest" description="Disordered" evidence="7">
    <location>
        <begin position="245"/>
        <end position="273"/>
    </location>
</feature>
<dbReference type="Pfam" id="PF16421">
    <property type="entry name" value="E2F_CC-MB"/>
    <property type="match status" value="1"/>
</dbReference>
<reference evidence="10 11" key="1">
    <citation type="submission" date="2020-12" db="EMBL/GenBank/DDBJ databases">
        <title>De novo assembly of Tibetan sheep genome.</title>
        <authorList>
            <person name="Li X."/>
        </authorList>
    </citation>
    <scope>NUCLEOTIDE SEQUENCE [LARGE SCALE GENOMIC DNA]</scope>
    <source>
        <tissue evidence="10">Heart</tissue>
    </source>
</reference>
<evidence type="ECO:0000256" key="8">
    <source>
        <dbReference type="SAM" id="Phobius"/>
    </source>
</evidence>
<comment type="caution">
    <text evidence="10">The sequence shown here is derived from an EMBL/GenBank/DDBJ whole genome shotgun (WGS) entry which is preliminary data.</text>
</comment>
<dbReference type="FunFam" id="1.10.10.10:FF:000008">
    <property type="entry name" value="E2F transcription factor 1"/>
    <property type="match status" value="1"/>
</dbReference>
<dbReference type="Pfam" id="PF02319">
    <property type="entry name" value="WHD_E2F_TDP"/>
    <property type="match status" value="1"/>
</dbReference>
<dbReference type="InterPro" id="IPR036388">
    <property type="entry name" value="WH-like_DNA-bd_sf"/>
</dbReference>
<dbReference type="SMART" id="SM00069">
    <property type="entry name" value="GLA"/>
    <property type="match status" value="1"/>
</dbReference>
<dbReference type="PROSITE" id="PS50998">
    <property type="entry name" value="GLA_2"/>
    <property type="match status" value="1"/>
</dbReference>
<protein>
    <recommendedName>
        <fullName evidence="9">Gla domain-containing protein</fullName>
    </recommendedName>
</protein>
<dbReference type="Gene3D" id="1.10.10.10">
    <property type="entry name" value="Winged helix-like DNA-binding domain superfamily/Winged helix DNA-binding domain"/>
    <property type="match status" value="1"/>
</dbReference>
<dbReference type="InterPro" id="IPR000294">
    <property type="entry name" value="GLA_domain"/>
</dbReference>
<dbReference type="PANTHER" id="PTHR12081">
    <property type="entry name" value="TRANSCRIPTION FACTOR E2F"/>
    <property type="match status" value="1"/>
</dbReference>
<dbReference type="SUPFAM" id="SSF46785">
    <property type="entry name" value="Winged helix' DNA-binding domain"/>
    <property type="match status" value="1"/>
</dbReference>
<dbReference type="Gene3D" id="6.10.250.540">
    <property type="match status" value="1"/>
</dbReference>
<proteinExistence type="inferred from homology"/>
<keyword evidence="2 6" id="KW-0805">Transcription regulation</keyword>
<dbReference type="AlphaFoldDB" id="A0A835ZQU9"/>
<dbReference type="PRINTS" id="PR00001">
    <property type="entry name" value="GLABLOOD"/>
</dbReference>
<dbReference type="InterPro" id="IPR032198">
    <property type="entry name" value="E2F_CC-MB"/>
</dbReference>
<dbReference type="GO" id="GO:0005576">
    <property type="term" value="C:extracellular region"/>
    <property type="evidence" value="ECO:0007669"/>
    <property type="project" value="InterPro"/>
</dbReference>
<evidence type="ECO:0000256" key="2">
    <source>
        <dbReference type="ARBA" id="ARBA00023015"/>
    </source>
</evidence>
<dbReference type="InterPro" id="IPR003316">
    <property type="entry name" value="E2F_WHTH_DNA-bd_dom"/>
</dbReference>
<keyword evidence="8" id="KW-0812">Transmembrane</keyword>
<dbReference type="InterPro" id="IPR015633">
    <property type="entry name" value="E2F"/>
</dbReference>
<dbReference type="InterPro" id="IPR017857">
    <property type="entry name" value="Coagulation_fac-like_Gla_dom"/>
</dbReference>
<evidence type="ECO:0000259" key="9">
    <source>
        <dbReference type="PROSITE" id="PS50998"/>
    </source>
</evidence>
<evidence type="ECO:0000256" key="5">
    <source>
        <dbReference type="ARBA" id="ARBA00023163"/>
    </source>
</evidence>
<dbReference type="GO" id="GO:0000978">
    <property type="term" value="F:RNA polymerase II cis-regulatory region sequence-specific DNA binding"/>
    <property type="evidence" value="ECO:0007669"/>
    <property type="project" value="InterPro"/>
</dbReference>
<name>A0A835ZQU9_SHEEP</name>
<dbReference type="FunFam" id="4.10.740.10:FF:000001">
    <property type="entry name" value="vitamin K-dependent protein S"/>
    <property type="match status" value="1"/>
</dbReference>
<dbReference type="GO" id="GO:0090575">
    <property type="term" value="C:RNA polymerase II transcription regulator complex"/>
    <property type="evidence" value="ECO:0007669"/>
    <property type="project" value="TreeGrafter"/>
</dbReference>
<evidence type="ECO:0000256" key="7">
    <source>
        <dbReference type="SAM" id="MobiDB-lite"/>
    </source>
</evidence>
<dbReference type="Proteomes" id="UP000664991">
    <property type="component" value="Unassembled WGS sequence"/>
</dbReference>
<dbReference type="Pfam" id="PF00594">
    <property type="entry name" value="Gla"/>
    <property type="match status" value="1"/>
</dbReference>
<gene>
    <name evidence="10" type="ORF">JEQ12_019849</name>
</gene>